<organism evidence="3 4">
    <name type="scientific">Paenibacillus vulneris</name>
    <dbReference type="NCBI Taxonomy" id="1133364"/>
    <lineage>
        <taxon>Bacteria</taxon>
        <taxon>Bacillati</taxon>
        <taxon>Bacillota</taxon>
        <taxon>Bacilli</taxon>
        <taxon>Bacillales</taxon>
        <taxon>Paenibacillaceae</taxon>
        <taxon>Paenibacillus</taxon>
    </lineage>
</organism>
<evidence type="ECO:0000256" key="1">
    <source>
        <dbReference type="SAM" id="MobiDB-lite"/>
    </source>
</evidence>
<proteinExistence type="predicted"/>
<comment type="caution">
    <text evidence="3">The sequence shown here is derived from an EMBL/GenBank/DDBJ whole genome shotgun (WGS) entry which is preliminary data.</text>
</comment>
<dbReference type="Proteomes" id="UP001597180">
    <property type="component" value="Unassembled WGS sequence"/>
</dbReference>
<feature type="compositionally biased region" description="Basic and acidic residues" evidence="1">
    <location>
        <begin position="192"/>
        <end position="204"/>
    </location>
</feature>
<evidence type="ECO:0000313" key="4">
    <source>
        <dbReference type="Proteomes" id="UP001597180"/>
    </source>
</evidence>
<dbReference type="EMBL" id="JBHTLU010000012">
    <property type="protein sequence ID" value="MFD1219990.1"/>
    <property type="molecule type" value="Genomic_DNA"/>
</dbReference>
<evidence type="ECO:0000313" key="3">
    <source>
        <dbReference type="EMBL" id="MFD1219990.1"/>
    </source>
</evidence>
<sequence>MKKKWVVFGSAVGISSVVMITTGFSAMASTSGYDAYKSAFKNTKTIQNVSIQAQSVLQDNGNTLTSTNGTLKVSPQNHNASGSVTVKAGNGAEQSILFYKQAEGTVVKSSASDVYYVKQEGKEKRDWAQKHESEGMSQQVETVIDALVGNLKDYVTVNDKADGSKEVAIELNNSQIPAVVNAIAPIAIKHATSEHKQNKTDSESSTKAIPFDGHSLNANVPQLTQDIKIDKVAVKANINTNNYIEHQQADVTVSGKDAEGTAHVLTLHLNADLSGYNQTTPDTVDLTGKQVQTMKQDFRQNKEHK</sequence>
<evidence type="ECO:0000256" key="2">
    <source>
        <dbReference type="SAM" id="SignalP"/>
    </source>
</evidence>
<feature type="signal peptide" evidence="2">
    <location>
        <begin position="1"/>
        <end position="28"/>
    </location>
</feature>
<keyword evidence="2" id="KW-0732">Signal</keyword>
<feature type="region of interest" description="Disordered" evidence="1">
    <location>
        <begin position="192"/>
        <end position="213"/>
    </location>
</feature>
<name>A0ABW3UK51_9BACL</name>
<gene>
    <name evidence="3" type="ORF">ACFQ4B_07660</name>
</gene>
<reference evidence="4" key="1">
    <citation type="journal article" date="2019" name="Int. J. Syst. Evol. Microbiol.">
        <title>The Global Catalogue of Microorganisms (GCM) 10K type strain sequencing project: providing services to taxonomists for standard genome sequencing and annotation.</title>
        <authorList>
            <consortium name="The Broad Institute Genomics Platform"/>
            <consortium name="The Broad Institute Genome Sequencing Center for Infectious Disease"/>
            <person name="Wu L."/>
            <person name="Ma J."/>
        </authorList>
    </citation>
    <scope>NUCLEOTIDE SEQUENCE [LARGE SCALE GENOMIC DNA]</scope>
    <source>
        <strain evidence="4">CCUG 53270</strain>
    </source>
</reference>
<keyword evidence="4" id="KW-1185">Reference proteome</keyword>
<accession>A0ABW3UK51</accession>
<protein>
    <submittedName>
        <fullName evidence="3">Uncharacterized protein</fullName>
    </submittedName>
</protein>
<feature type="chain" id="PRO_5046793650" evidence="2">
    <location>
        <begin position="29"/>
        <end position="305"/>
    </location>
</feature>
<dbReference type="RefSeq" id="WP_345594280.1">
    <property type="nucleotide sequence ID" value="NZ_BAABJG010000055.1"/>
</dbReference>